<dbReference type="GO" id="GO:0012505">
    <property type="term" value="C:endomembrane system"/>
    <property type="evidence" value="ECO:0007669"/>
    <property type="project" value="UniProtKB-SubCell"/>
</dbReference>
<keyword evidence="7" id="KW-1185">Reference proteome</keyword>
<protein>
    <recommendedName>
        <fullName evidence="5">DUF1232 domain-containing protein</fullName>
    </recommendedName>
</protein>
<evidence type="ECO:0000313" key="6">
    <source>
        <dbReference type="EMBL" id="SOC78645.1"/>
    </source>
</evidence>
<evidence type="ECO:0000313" key="7">
    <source>
        <dbReference type="Proteomes" id="UP000219193"/>
    </source>
</evidence>
<dbReference type="EMBL" id="OCMF01000001">
    <property type="protein sequence ID" value="SOC78645.1"/>
    <property type="molecule type" value="Genomic_DNA"/>
</dbReference>
<keyword evidence="4" id="KW-0472">Membrane</keyword>
<evidence type="ECO:0000259" key="5">
    <source>
        <dbReference type="Pfam" id="PF06803"/>
    </source>
</evidence>
<name>A0A285WZY2_9FLAO</name>
<dbReference type="OrthoDB" id="9800034at2"/>
<organism evidence="6 7">
    <name type="scientific">Salinimicrobium sediminis</name>
    <dbReference type="NCBI Taxonomy" id="1343891"/>
    <lineage>
        <taxon>Bacteria</taxon>
        <taxon>Pseudomonadati</taxon>
        <taxon>Bacteroidota</taxon>
        <taxon>Flavobacteriia</taxon>
        <taxon>Flavobacteriales</taxon>
        <taxon>Flavobacteriaceae</taxon>
        <taxon>Salinimicrobium</taxon>
    </lineage>
</organism>
<comment type="subcellular location">
    <subcellularLocation>
        <location evidence="1">Endomembrane system</location>
        <topology evidence="1">Multi-pass membrane protein</topology>
    </subcellularLocation>
</comment>
<evidence type="ECO:0000256" key="1">
    <source>
        <dbReference type="ARBA" id="ARBA00004127"/>
    </source>
</evidence>
<evidence type="ECO:0000256" key="4">
    <source>
        <dbReference type="ARBA" id="ARBA00023136"/>
    </source>
</evidence>
<evidence type="ECO:0000256" key="2">
    <source>
        <dbReference type="ARBA" id="ARBA00022692"/>
    </source>
</evidence>
<gene>
    <name evidence="6" type="ORF">SAMN06296241_0157</name>
</gene>
<sequence>MKEISPEKANKALHDQAEKVTDKDLEKVLAKEQKIEDKFRNNDSISGYLDRAKSMFGLIRDYWSGNYRQVPWKTIAAVAGALLYVLMPLDLIPDFIPVAGFLDDAGVIAACLKLVSDDLVTYEKWKVQQDHGITEKDKERLS</sequence>
<proteinExistence type="predicted"/>
<dbReference type="Proteomes" id="UP000219193">
    <property type="component" value="Unassembled WGS sequence"/>
</dbReference>
<reference evidence="7" key="1">
    <citation type="submission" date="2017-09" db="EMBL/GenBank/DDBJ databases">
        <authorList>
            <person name="Varghese N."/>
            <person name="Submissions S."/>
        </authorList>
    </citation>
    <scope>NUCLEOTIDE SEQUENCE [LARGE SCALE GENOMIC DNA]</scope>
    <source>
        <strain evidence="7">CGMCC 1.12641</strain>
    </source>
</reference>
<accession>A0A285WZY2</accession>
<feature type="domain" description="DUF1232" evidence="5">
    <location>
        <begin position="75"/>
        <end position="109"/>
    </location>
</feature>
<dbReference type="InterPro" id="IPR010652">
    <property type="entry name" value="DUF1232"/>
</dbReference>
<dbReference type="RefSeq" id="WP_097054450.1">
    <property type="nucleotide sequence ID" value="NZ_OCMF01000001.1"/>
</dbReference>
<keyword evidence="2" id="KW-0812">Transmembrane</keyword>
<keyword evidence="3" id="KW-1133">Transmembrane helix</keyword>
<dbReference type="Pfam" id="PF06803">
    <property type="entry name" value="DUF1232"/>
    <property type="match status" value="1"/>
</dbReference>
<evidence type="ECO:0000256" key="3">
    <source>
        <dbReference type="ARBA" id="ARBA00022989"/>
    </source>
</evidence>
<dbReference type="AlphaFoldDB" id="A0A285WZY2"/>